<gene>
    <name evidence="16" type="ORF">PACLA_8A035888</name>
</gene>
<dbReference type="SUPFAM" id="SSF53254">
    <property type="entry name" value="Phosphoglycerate mutase-like"/>
    <property type="match status" value="1"/>
</dbReference>
<dbReference type="PANTHER" id="PTHR20963">
    <property type="entry name" value="MULTIPLE INOSITOL POLYPHOSPHATE PHOSPHATASE-RELATED"/>
    <property type="match status" value="1"/>
</dbReference>
<comment type="catalytic activity">
    <reaction evidence="12">
        <text>1D-myo-inositol 1,2,5,6-tetrakisphosphate + H2O = 1D-myo-inositol 1,2,6-trisphosphate + phosphate</text>
        <dbReference type="Rhea" id="RHEA:77119"/>
        <dbReference type="ChEBI" id="CHEBI:15377"/>
        <dbReference type="ChEBI" id="CHEBI:43474"/>
        <dbReference type="ChEBI" id="CHEBI:195535"/>
        <dbReference type="ChEBI" id="CHEBI:195537"/>
        <dbReference type="EC" id="3.1.3.62"/>
    </reaction>
    <physiologicalReaction direction="left-to-right" evidence="12">
        <dbReference type="Rhea" id="RHEA:77120"/>
    </physiologicalReaction>
</comment>
<comment type="caution">
    <text evidence="16">The sequence shown here is derived from an EMBL/GenBank/DDBJ whole genome shotgun (WGS) entry which is preliminary data.</text>
</comment>
<protein>
    <recommendedName>
        <fullName evidence="5">Multiple inositol polyphosphate phosphatase 1</fullName>
        <ecNumber evidence="4">3.1.3.62</ecNumber>
        <ecNumber evidence="3">3.1.3.80</ecNumber>
    </recommendedName>
    <alternativeName>
        <fullName evidence="11">2,3-bisphosphoglycerate 3-phosphatase</fullName>
    </alternativeName>
</protein>
<comment type="catalytic activity">
    <reaction evidence="13">
        <text>1D-myo-inositol 1,2,4,5,6-pentakisphosphate + H2O = 1D-myo-inositol 1,2,5,6-tetrakisphosphate + phosphate</text>
        <dbReference type="Rhea" id="RHEA:77115"/>
        <dbReference type="ChEBI" id="CHEBI:15377"/>
        <dbReference type="ChEBI" id="CHEBI:43474"/>
        <dbReference type="ChEBI" id="CHEBI:57798"/>
        <dbReference type="ChEBI" id="CHEBI:195535"/>
        <dbReference type="EC" id="3.1.3.62"/>
    </reaction>
    <physiologicalReaction direction="left-to-right" evidence="13">
        <dbReference type="Rhea" id="RHEA:77116"/>
    </physiologicalReaction>
</comment>
<evidence type="ECO:0000256" key="4">
    <source>
        <dbReference type="ARBA" id="ARBA00013040"/>
    </source>
</evidence>
<evidence type="ECO:0000313" key="17">
    <source>
        <dbReference type="Proteomes" id="UP001152795"/>
    </source>
</evidence>
<sequence>MAVSMFSLSLRRVLILALVVCFKHRGGSHQLFGEKFVFSDKTAYHFLSKTNSRPEKYDPVYINMVVRHGSRYPSKYRVVRMGTIFKRLNAFFPVNKTDNTTFRYKGLSLPWSIPADVKNSASKELSRLGAQEMYWIAKRIRAKFPELFKHGYSNTKYSFIATDKLRSSQSAVAFAQGIFEQQGPVGLAKYQPIAVRFSGPADQDRVLRIYEACPKWKKVHAKLSDSEYAKFIRGPQVRNVTENICSRLNLKNKAKLTPKIVVEMFLMCAFGTQTDSNDVSLCSLFEDEDLKVLEYLNDLKIYWSYSYGRKINYRMACPLYMKITEGFQQYIRNGKPYGVFQFAHTGTVLPLLTLLGLYKDNLALRADNFDKQTNRTFRPSNIVPMSANVAFVLYERTSKNTNHSQNGGMRPKRKVSRMVIQVLVNEVAVDLPACQGKTYCRLKKFLDYYSYIRKTCNINRICGRLRGNCRKPSRKGKR</sequence>
<keyword evidence="17" id="KW-1185">Reference proteome</keyword>
<dbReference type="GO" id="GO:0034417">
    <property type="term" value="F:bisphosphoglycerate 3-phosphatase activity"/>
    <property type="evidence" value="ECO:0007669"/>
    <property type="project" value="UniProtKB-EC"/>
</dbReference>
<evidence type="ECO:0000256" key="15">
    <source>
        <dbReference type="ARBA" id="ARBA00043832"/>
    </source>
</evidence>
<dbReference type="CDD" id="cd07061">
    <property type="entry name" value="HP_HAP_like"/>
    <property type="match status" value="1"/>
</dbReference>
<evidence type="ECO:0000313" key="16">
    <source>
        <dbReference type="EMBL" id="CAB3988246.1"/>
    </source>
</evidence>
<evidence type="ECO:0000256" key="3">
    <source>
        <dbReference type="ARBA" id="ARBA00012976"/>
    </source>
</evidence>
<dbReference type="AlphaFoldDB" id="A0A7D9DMH7"/>
<name>A0A7D9DMH7_PARCT</name>
<evidence type="ECO:0000256" key="6">
    <source>
        <dbReference type="ARBA" id="ARBA00022475"/>
    </source>
</evidence>
<dbReference type="EMBL" id="CACRXK020001297">
    <property type="protein sequence ID" value="CAB3988246.1"/>
    <property type="molecule type" value="Genomic_DNA"/>
</dbReference>
<evidence type="ECO:0000256" key="13">
    <source>
        <dbReference type="ARBA" id="ARBA00043671"/>
    </source>
</evidence>
<evidence type="ECO:0000256" key="14">
    <source>
        <dbReference type="ARBA" id="ARBA00043691"/>
    </source>
</evidence>
<accession>A0A7D9DMH7</accession>
<evidence type="ECO:0000256" key="12">
    <source>
        <dbReference type="ARBA" id="ARBA00043668"/>
    </source>
</evidence>
<evidence type="ECO:0000256" key="1">
    <source>
        <dbReference type="ARBA" id="ARBA00004236"/>
    </source>
</evidence>
<evidence type="ECO:0000256" key="8">
    <source>
        <dbReference type="ARBA" id="ARBA00022801"/>
    </source>
</evidence>
<dbReference type="Gene3D" id="3.40.50.1240">
    <property type="entry name" value="Phosphoglycerate mutase-like"/>
    <property type="match status" value="1"/>
</dbReference>
<dbReference type="Proteomes" id="UP001152795">
    <property type="component" value="Unassembled WGS sequence"/>
</dbReference>
<evidence type="ECO:0000256" key="10">
    <source>
        <dbReference type="ARBA" id="ARBA00023180"/>
    </source>
</evidence>
<keyword evidence="6" id="KW-1003">Cell membrane</keyword>
<evidence type="ECO:0000256" key="2">
    <source>
        <dbReference type="ARBA" id="ARBA00008422"/>
    </source>
</evidence>
<dbReference type="Pfam" id="PF00328">
    <property type="entry name" value="His_Phos_2"/>
    <property type="match status" value="1"/>
</dbReference>
<keyword evidence="8" id="KW-0378">Hydrolase</keyword>
<evidence type="ECO:0000256" key="5">
    <source>
        <dbReference type="ARBA" id="ARBA00018097"/>
    </source>
</evidence>
<keyword evidence="10" id="KW-0325">Glycoprotein</keyword>
<dbReference type="EC" id="3.1.3.80" evidence="3"/>
<keyword evidence="9" id="KW-0472">Membrane</keyword>
<dbReference type="GO" id="GO:0003993">
    <property type="term" value="F:acid phosphatase activity"/>
    <property type="evidence" value="ECO:0007669"/>
    <property type="project" value="TreeGrafter"/>
</dbReference>
<organism evidence="16 17">
    <name type="scientific">Paramuricea clavata</name>
    <name type="common">Red gorgonian</name>
    <name type="synonym">Violescent sea-whip</name>
    <dbReference type="NCBI Taxonomy" id="317549"/>
    <lineage>
        <taxon>Eukaryota</taxon>
        <taxon>Metazoa</taxon>
        <taxon>Cnidaria</taxon>
        <taxon>Anthozoa</taxon>
        <taxon>Octocorallia</taxon>
        <taxon>Malacalcyonacea</taxon>
        <taxon>Plexauridae</taxon>
        <taxon>Paramuricea</taxon>
    </lineage>
</organism>
<evidence type="ECO:0000256" key="11">
    <source>
        <dbReference type="ARBA" id="ARBA00031642"/>
    </source>
</evidence>
<dbReference type="InterPro" id="IPR000560">
    <property type="entry name" value="His_Pase_clade-2"/>
</dbReference>
<comment type="catalytic activity">
    <reaction evidence="15">
        <text>(2R)-2,3-bisphosphoglycerate + H2O = (2R)-2-phosphoglycerate + phosphate</text>
        <dbReference type="Rhea" id="RHEA:27381"/>
        <dbReference type="ChEBI" id="CHEBI:15377"/>
        <dbReference type="ChEBI" id="CHEBI:43474"/>
        <dbReference type="ChEBI" id="CHEBI:58248"/>
        <dbReference type="ChEBI" id="CHEBI:58289"/>
        <dbReference type="EC" id="3.1.3.80"/>
    </reaction>
    <physiologicalReaction direction="left-to-right" evidence="15">
        <dbReference type="Rhea" id="RHEA:27382"/>
    </physiologicalReaction>
</comment>
<dbReference type="PIRSF" id="PIRSF000894">
    <property type="entry name" value="Acid_phosphatase"/>
    <property type="match status" value="1"/>
</dbReference>
<dbReference type="InterPro" id="IPR029033">
    <property type="entry name" value="His_PPase_superfam"/>
</dbReference>
<proteinExistence type="inferred from homology"/>
<dbReference type="InterPro" id="IPR016274">
    <property type="entry name" value="Histidine_acid_Pase_euk"/>
</dbReference>
<dbReference type="EC" id="3.1.3.62" evidence="4"/>
<comment type="subcellular location">
    <subcellularLocation>
        <location evidence="1">Cell membrane</location>
    </subcellularLocation>
</comment>
<dbReference type="PANTHER" id="PTHR20963:SF8">
    <property type="entry name" value="MULTIPLE INOSITOL POLYPHOSPHATE PHOSPHATASE 1"/>
    <property type="match status" value="1"/>
</dbReference>
<dbReference type="GO" id="GO:0052745">
    <property type="term" value="F:inositol phosphate phosphatase activity"/>
    <property type="evidence" value="ECO:0007669"/>
    <property type="project" value="TreeGrafter"/>
</dbReference>
<evidence type="ECO:0000256" key="9">
    <source>
        <dbReference type="ARBA" id="ARBA00023136"/>
    </source>
</evidence>
<dbReference type="OrthoDB" id="6509975at2759"/>
<keyword evidence="7" id="KW-0732">Signal</keyword>
<comment type="catalytic activity">
    <reaction evidence="14">
        <text>1D-myo-inositol hexakisphosphate + H2O = 1D-myo-inositol 1,2,4,5,6-pentakisphosphate + phosphate</text>
        <dbReference type="Rhea" id="RHEA:16989"/>
        <dbReference type="ChEBI" id="CHEBI:15377"/>
        <dbReference type="ChEBI" id="CHEBI:43474"/>
        <dbReference type="ChEBI" id="CHEBI:57798"/>
        <dbReference type="ChEBI" id="CHEBI:58130"/>
        <dbReference type="EC" id="3.1.3.62"/>
    </reaction>
    <physiologicalReaction direction="left-to-right" evidence="14">
        <dbReference type="Rhea" id="RHEA:16990"/>
    </physiologicalReaction>
</comment>
<comment type="similarity">
    <text evidence="2">Belongs to the histidine acid phosphatase family. MINPP1 subfamily.</text>
</comment>
<dbReference type="GO" id="GO:0005886">
    <property type="term" value="C:plasma membrane"/>
    <property type="evidence" value="ECO:0007669"/>
    <property type="project" value="UniProtKB-SubCell"/>
</dbReference>
<evidence type="ECO:0000256" key="7">
    <source>
        <dbReference type="ARBA" id="ARBA00022729"/>
    </source>
</evidence>
<reference evidence="16" key="1">
    <citation type="submission" date="2020-04" db="EMBL/GenBank/DDBJ databases">
        <authorList>
            <person name="Alioto T."/>
            <person name="Alioto T."/>
            <person name="Gomez Garrido J."/>
        </authorList>
    </citation>
    <scope>NUCLEOTIDE SEQUENCE</scope>
    <source>
        <strain evidence="16">A484AB</strain>
    </source>
</reference>